<feature type="domain" description="AMP-dependent synthetase/ligase" evidence="3">
    <location>
        <begin position="9"/>
        <end position="230"/>
    </location>
</feature>
<dbReference type="PROSITE" id="PS00455">
    <property type="entry name" value="AMP_BINDING"/>
    <property type="match status" value="1"/>
</dbReference>
<dbReference type="Gene3D" id="3.40.50.12780">
    <property type="entry name" value="N-terminal domain of ligase-like"/>
    <property type="match status" value="1"/>
</dbReference>
<dbReference type="InterPro" id="IPR020845">
    <property type="entry name" value="AMP-binding_CS"/>
</dbReference>
<comment type="similarity">
    <text evidence="1">Belongs to the ATP-dependent AMP-binding enzyme family.</text>
</comment>
<dbReference type="InterPro" id="IPR000873">
    <property type="entry name" value="AMP-dep_synth/lig_dom"/>
</dbReference>
<dbReference type="GO" id="GO:0031956">
    <property type="term" value="F:medium-chain fatty acid-CoA ligase activity"/>
    <property type="evidence" value="ECO:0007669"/>
    <property type="project" value="TreeGrafter"/>
</dbReference>
<dbReference type="Pfam" id="PF00501">
    <property type="entry name" value="AMP-binding"/>
    <property type="match status" value="1"/>
</dbReference>
<dbReference type="Gene3D" id="3.30.300.30">
    <property type="match status" value="1"/>
</dbReference>
<sequence length="374" mass="41985">MIDYASEEEPVPDEKIEITDCVHIGYTAGTTGRPKGVVTSHYARTVPFAIKNFQYAVDEMTRWLLPGPMYHEKPLANVLQVVFARATLIAMKRFAPEDLLKIIDKEKMTHAFMVPAMFDAILALPDDVKNKYDVSSMRKLVSAAAPLLTQTKAKVLDFFKNAGLHEFYGSTELALCTDLRPEDQTRKVRCAGLPSPGIEVKILDEEGNEVPRGEIGILYARNASQFDGYYKNPEATKEVMTDDGFNTSEDIARMDEEGYIYIVDRKKDMILRGGENIYSAEVEEVLKGHPKLSDIAVIGVPDERLGEAVTAVVVVKEGEKVTEGEIIEWCKGKMSRKKVPASIDFVPQLPRSPAGKVLKRLIREPYWKDQERKI</sequence>
<dbReference type="GO" id="GO:0006631">
    <property type="term" value="P:fatty acid metabolic process"/>
    <property type="evidence" value="ECO:0007669"/>
    <property type="project" value="TreeGrafter"/>
</dbReference>
<dbReference type="Proteomes" id="UP000320766">
    <property type="component" value="Unassembled WGS sequence"/>
</dbReference>
<accession>A0A520KYR0</accession>
<name>A0A520KYR0_9EURY</name>
<evidence type="ECO:0000256" key="2">
    <source>
        <dbReference type="ARBA" id="ARBA00022598"/>
    </source>
</evidence>
<organism evidence="5 6">
    <name type="scientific">Candidatus Methanolliviera hydrocarbonicum</name>
    <dbReference type="NCBI Taxonomy" id="2491085"/>
    <lineage>
        <taxon>Archaea</taxon>
        <taxon>Methanobacteriati</taxon>
        <taxon>Methanobacteriota</taxon>
        <taxon>Candidatus Methanoliparia</taxon>
        <taxon>Candidatus Methanoliparales</taxon>
        <taxon>Candidatus Methanollivieraceae</taxon>
        <taxon>Candidatus Methanolliviera</taxon>
    </lineage>
</organism>
<dbReference type="FunFam" id="3.30.300.30:FF:000008">
    <property type="entry name" value="2,3-dihydroxybenzoate-AMP ligase"/>
    <property type="match status" value="1"/>
</dbReference>
<reference evidence="5 6" key="1">
    <citation type="journal article" date="2019" name="Nat. Microbiol.">
        <title>Wide diversity of methane and short-chain alkane metabolisms in uncultured archaea.</title>
        <authorList>
            <person name="Borrel G."/>
            <person name="Adam P.S."/>
            <person name="McKay L.J."/>
            <person name="Chen L.X."/>
            <person name="Sierra-Garcia I.N."/>
            <person name="Sieber C.M."/>
            <person name="Letourneur Q."/>
            <person name="Ghozlane A."/>
            <person name="Andersen G.L."/>
            <person name="Li W.J."/>
            <person name="Hallam S.J."/>
            <person name="Muyzer G."/>
            <person name="de Oliveira V.M."/>
            <person name="Inskeep W.P."/>
            <person name="Banfield J.F."/>
            <person name="Gribaldo S."/>
        </authorList>
    </citation>
    <scope>NUCLEOTIDE SEQUENCE [LARGE SCALE GENOMIC DNA]</scope>
    <source>
        <strain evidence="5">NM1b</strain>
    </source>
</reference>
<evidence type="ECO:0000313" key="6">
    <source>
        <dbReference type="Proteomes" id="UP000320766"/>
    </source>
</evidence>
<protein>
    <submittedName>
        <fullName evidence="5">Long-chain fatty acid--CoA ligase</fullName>
    </submittedName>
</protein>
<feature type="domain" description="AMP-binding enzyme C-terminal" evidence="4">
    <location>
        <begin position="281"/>
        <end position="356"/>
    </location>
</feature>
<dbReference type="PANTHER" id="PTHR43201:SF5">
    <property type="entry name" value="MEDIUM-CHAIN ACYL-COA LIGASE ACSF2, MITOCHONDRIAL"/>
    <property type="match status" value="1"/>
</dbReference>
<evidence type="ECO:0000259" key="4">
    <source>
        <dbReference type="Pfam" id="PF13193"/>
    </source>
</evidence>
<keyword evidence="2 5" id="KW-0436">Ligase</keyword>
<evidence type="ECO:0000259" key="3">
    <source>
        <dbReference type="Pfam" id="PF00501"/>
    </source>
</evidence>
<dbReference type="EMBL" id="RXIL01000011">
    <property type="protein sequence ID" value="RZN73381.1"/>
    <property type="molecule type" value="Genomic_DNA"/>
</dbReference>
<dbReference type="InterPro" id="IPR025110">
    <property type="entry name" value="AMP-bd_C"/>
</dbReference>
<comment type="caution">
    <text evidence="5">The sequence shown here is derived from an EMBL/GenBank/DDBJ whole genome shotgun (WGS) entry which is preliminary data.</text>
</comment>
<dbReference type="InterPro" id="IPR045851">
    <property type="entry name" value="AMP-bd_C_sf"/>
</dbReference>
<dbReference type="SUPFAM" id="SSF56801">
    <property type="entry name" value="Acetyl-CoA synthetase-like"/>
    <property type="match status" value="1"/>
</dbReference>
<dbReference type="Pfam" id="PF13193">
    <property type="entry name" value="AMP-binding_C"/>
    <property type="match status" value="1"/>
</dbReference>
<gene>
    <name evidence="5" type="ORF">EF807_00670</name>
</gene>
<proteinExistence type="inferred from homology"/>
<dbReference type="PANTHER" id="PTHR43201">
    <property type="entry name" value="ACYL-COA SYNTHETASE"/>
    <property type="match status" value="1"/>
</dbReference>
<evidence type="ECO:0000256" key="1">
    <source>
        <dbReference type="ARBA" id="ARBA00006432"/>
    </source>
</evidence>
<evidence type="ECO:0000313" key="5">
    <source>
        <dbReference type="EMBL" id="RZN73381.1"/>
    </source>
</evidence>
<dbReference type="InterPro" id="IPR042099">
    <property type="entry name" value="ANL_N_sf"/>
</dbReference>
<dbReference type="AlphaFoldDB" id="A0A520KYR0"/>